<sequence length="108" mass="11739">GNRHPEQDPHPPQGLRPPGHRGRGQGDRRHGDAHRRDRVGSRAPADGEERLRRAALGVQGQGLPGALRDPHAQAAHRHPPADAEDGRLAPAARPPARGRRHRDQAGRL</sequence>
<protein>
    <submittedName>
        <fullName evidence="2">SSU ribosomal protein S10p (S20e)</fullName>
    </submittedName>
</protein>
<feature type="non-terminal residue" evidence="2">
    <location>
        <position position="1"/>
    </location>
</feature>
<dbReference type="AlphaFoldDB" id="A0A6J4S2Q0"/>
<accession>A0A6J4S2Q0</accession>
<feature type="compositionally biased region" description="Basic and acidic residues" evidence="1">
    <location>
        <begin position="24"/>
        <end position="52"/>
    </location>
</feature>
<feature type="non-terminal residue" evidence="2">
    <location>
        <position position="108"/>
    </location>
</feature>
<evidence type="ECO:0000313" key="2">
    <source>
        <dbReference type="EMBL" id="CAA9483819.1"/>
    </source>
</evidence>
<dbReference type="GO" id="GO:0005840">
    <property type="term" value="C:ribosome"/>
    <property type="evidence" value="ECO:0007669"/>
    <property type="project" value="UniProtKB-KW"/>
</dbReference>
<gene>
    <name evidence="2" type="ORF">AVDCRST_MAG13-1330</name>
</gene>
<keyword evidence="2" id="KW-0689">Ribosomal protein</keyword>
<evidence type="ECO:0000256" key="1">
    <source>
        <dbReference type="SAM" id="MobiDB-lite"/>
    </source>
</evidence>
<dbReference type="EMBL" id="CADCVO010000208">
    <property type="protein sequence ID" value="CAA9483819.1"/>
    <property type="molecule type" value="Genomic_DNA"/>
</dbReference>
<name>A0A6J4S2Q0_9ACTN</name>
<keyword evidence="2" id="KW-0687">Ribonucleoprotein</keyword>
<organism evidence="2">
    <name type="scientific">uncultured Solirubrobacteraceae bacterium</name>
    <dbReference type="NCBI Taxonomy" id="1162706"/>
    <lineage>
        <taxon>Bacteria</taxon>
        <taxon>Bacillati</taxon>
        <taxon>Actinomycetota</taxon>
        <taxon>Thermoleophilia</taxon>
        <taxon>Solirubrobacterales</taxon>
        <taxon>Solirubrobacteraceae</taxon>
        <taxon>environmental samples</taxon>
    </lineage>
</organism>
<proteinExistence type="predicted"/>
<feature type="region of interest" description="Disordered" evidence="1">
    <location>
        <begin position="1"/>
        <end position="108"/>
    </location>
</feature>
<reference evidence="2" key="1">
    <citation type="submission" date="2020-02" db="EMBL/GenBank/DDBJ databases">
        <authorList>
            <person name="Meier V. D."/>
        </authorList>
    </citation>
    <scope>NUCLEOTIDE SEQUENCE</scope>
    <source>
        <strain evidence="2">AVDCRST_MAG13</strain>
    </source>
</reference>